<evidence type="ECO:0000256" key="7">
    <source>
        <dbReference type="ARBA" id="ARBA00022777"/>
    </source>
</evidence>
<comment type="pathway">
    <text evidence="1">Cofactor biosynthesis; tetrahydrofolate biosynthesis; 2-amino-4-hydroxy-6-hydroxymethyl-7,8-dihydropteridine diphosphate from 7,8-dihydroneopterin triphosphate: step 4/4.</text>
</comment>
<evidence type="ECO:0000256" key="9">
    <source>
        <dbReference type="ARBA" id="ARBA00022909"/>
    </source>
</evidence>
<evidence type="ECO:0000256" key="2">
    <source>
        <dbReference type="ARBA" id="ARBA00005810"/>
    </source>
</evidence>
<protein>
    <recommendedName>
        <fullName evidence="4">2-amino-4-hydroxy-6-hydroxymethyldihydropteridine pyrophosphokinase</fullName>
        <ecNumber evidence="3">2.7.6.3</ecNumber>
    </recommendedName>
    <alternativeName>
        <fullName evidence="11">6-hydroxymethyl-7,8-dihydropterin pyrophosphokinase</fullName>
    </alternativeName>
    <alternativeName>
        <fullName evidence="12">7,8-dihydro-6-hydroxymethylpterin-pyrophosphokinase</fullName>
    </alternativeName>
</protein>
<dbReference type="Gene3D" id="3.30.70.560">
    <property type="entry name" value="7,8-Dihydro-6-hydroxymethylpterin-pyrophosphokinase HPPK"/>
    <property type="match status" value="1"/>
</dbReference>
<evidence type="ECO:0000256" key="11">
    <source>
        <dbReference type="ARBA" id="ARBA00029766"/>
    </source>
</evidence>
<evidence type="ECO:0000313" key="15">
    <source>
        <dbReference type="Proteomes" id="UP001466331"/>
    </source>
</evidence>
<evidence type="ECO:0000256" key="6">
    <source>
        <dbReference type="ARBA" id="ARBA00022741"/>
    </source>
</evidence>
<dbReference type="InterPro" id="IPR035907">
    <property type="entry name" value="Hppk_sf"/>
</dbReference>
<dbReference type="Pfam" id="PF01288">
    <property type="entry name" value="HPPK"/>
    <property type="match status" value="1"/>
</dbReference>
<keyword evidence="9" id="KW-0289">Folate biosynthesis</keyword>
<evidence type="ECO:0000256" key="12">
    <source>
        <dbReference type="ARBA" id="ARBA00033413"/>
    </source>
</evidence>
<keyword evidence="5 14" id="KW-0808">Transferase</keyword>
<dbReference type="PANTHER" id="PTHR43071:SF1">
    <property type="entry name" value="2-AMINO-4-HYDROXY-6-HYDROXYMETHYLDIHYDROPTERIDINE PYROPHOSPHOKINASE"/>
    <property type="match status" value="1"/>
</dbReference>
<feature type="domain" description="7,8-dihydro-6-hydroxymethylpterin-pyrophosphokinase" evidence="13">
    <location>
        <begin position="88"/>
        <end position="99"/>
    </location>
</feature>
<dbReference type="EC" id="2.7.6.3" evidence="3"/>
<dbReference type="Proteomes" id="UP001466331">
    <property type="component" value="Unassembled WGS sequence"/>
</dbReference>
<dbReference type="PANTHER" id="PTHR43071">
    <property type="entry name" value="2-AMINO-4-HYDROXY-6-HYDROXYMETHYLDIHYDROPTERIDINE PYROPHOSPHOKINASE"/>
    <property type="match status" value="1"/>
</dbReference>
<evidence type="ECO:0000256" key="10">
    <source>
        <dbReference type="ARBA" id="ARBA00029409"/>
    </source>
</evidence>
<evidence type="ECO:0000256" key="1">
    <source>
        <dbReference type="ARBA" id="ARBA00005051"/>
    </source>
</evidence>
<dbReference type="RefSeq" id="WP_420069176.1">
    <property type="nucleotide sequence ID" value="NZ_JBCHKQ010000002.1"/>
</dbReference>
<evidence type="ECO:0000259" key="13">
    <source>
        <dbReference type="PROSITE" id="PS00794"/>
    </source>
</evidence>
<evidence type="ECO:0000256" key="8">
    <source>
        <dbReference type="ARBA" id="ARBA00022840"/>
    </source>
</evidence>
<sequence>MPQSFLSLGSNQGDKEKNIKSAINDLSASVEILAVSKAYITQPLYYHNQEDFLNLALKIETTLPPEKLLNTINKIEKKYGRDREKEQRYGPRPLDIDIILYDNIIIDTPHLKIPHPRLYERAFVLIPLLELDPKLTCPKTKKPLRTYLDSIDQSNWTKTPKGLTLF</sequence>
<dbReference type="PROSITE" id="PS00794">
    <property type="entry name" value="HPPK"/>
    <property type="match status" value="1"/>
</dbReference>
<evidence type="ECO:0000256" key="5">
    <source>
        <dbReference type="ARBA" id="ARBA00022679"/>
    </source>
</evidence>
<comment type="function">
    <text evidence="10">Catalyzes the transfer of pyrophosphate from adenosine triphosphate (ATP) to 6-hydroxymethyl-7,8-dihydropterin, an enzymatic step in folate biosynthesis pathway.</text>
</comment>
<name>A0ABU9UAN9_9SPIR</name>
<comment type="similarity">
    <text evidence="2">Belongs to the HPPK family.</text>
</comment>
<dbReference type="EMBL" id="JBCHKQ010000002">
    <property type="protein sequence ID" value="MEM5947726.1"/>
    <property type="molecule type" value="Genomic_DNA"/>
</dbReference>
<dbReference type="SUPFAM" id="SSF55083">
    <property type="entry name" value="6-hydroxymethyl-7,8-dihydropterin pyrophosphokinase, HPPK"/>
    <property type="match status" value="1"/>
</dbReference>
<comment type="caution">
    <text evidence="14">The sequence shown here is derived from an EMBL/GenBank/DDBJ whole genome shotgun (WGS) entry which is preliminary data.</text>
</comment>
<dbReference type="CDD" id="cd00483">
    <property type="entry name" value="HPPK"/>
    <property type="match status" value="1"/>
</dbReference>
<keyword evidence="6" id="KW-0547">Nucleotide-binding</keyword>
<keyword evidence="15" id="KW-1185">Reference proteome</keyword>
<accession>A0ABU9UAN9</accession>
<dbReference type="InterPro" id="IPR000550">
    <property type="entry name" value="Hppk"/>
</dbReference>
<keyword evidence="8" id="KW-0067">ATP-binding</keyword>
<organism evidence="14 15">
    <name type="scientific">Rarispira pelagica</name>
    <dbReference type="NCBI Taxonomy" id="3141764"/>
    <lineage>
        <taxon>Bacteria</taxon>
        <taxon>Pseudomonadati</taxon>
        <taxon>Spirochaetota</taxon>
        <taxon>Spirochaetia</taxon>
        <taxon>Winmispirales</taxon>
        <taxon>Winmispiraceae</taxon>
        <taxon>Rarispira</taxon>
    </lineage>
</organism>
<proteinExistence type="inferred from homology"/>
<dbReference type="GO" id="GO:0003848">
    <property type="term" value="F:2-amino-4-hydroxy-6-hydroxymethyldihydropteridine diphosphokinase activity"/>
    <property type="evidence" value="ECO:0007669"/>
    <property type="project" value="UniProtKB-EC"/>
</dbReference>
<dbReference type="NCBIfam" id="TIGR01498">
    <property type="entry name" value="folK"/>
    <property type="match status" value="1"/>
</dbReference>
<evidence type="ECO:0000256" key="4">
    <source>
        <dbReference type="ARBA" id="ARBA00016218"/>
    </source>
</evidence>
<gene>
    <name evidence="14" type="primary">folK</name>
    <name evidence="14" type="ORF">WKV44_04125</name>
</gene>
<evidence type="ECO:0000313" key="14">
    <source>
        <dbReference type="EMBL" id="MEM5947726.1"/>
    </source>
</evidence>
<evidence type="ECO:0000256" key="3">
    <source>
        <dbReference type="ARBA" id="ARBA00013253"/>
    </source>
</evidence>
<keyword evidence="7" id="KW-0418">Kinase</keyword>
<reference evidence="14 15" key="1">
    <citation type="submission" date="2024-03" db="EMBL/GenBank/DDBJ databases">
        <title>Ignisphaera cupida sp. nov., a hyperthermophilic hydrolytic archaeon from a hot spring of Kamchatka, and proposal of Ignisphaeraceae fam. nov.</title>
        <authorList>
            <person name="Podosokorskaya O.A."/>
            <person name="Elcheninov A.G."/>
            <person name="Maltseva A.I."/>
            <person name="Zayulina K.S."/>
            <person name="Novikov A."/>
            <person name="Merkel A.Y."/>
        </authorList>
    </citation>
    <scope>NUCLEOTIDE SEQUENCE [LARGE SCALE GENOMIC DNA]</scope>
    <source>
        <strain evidence="14 15">38H-sp</strain>
    </source>
</reference>